<dbReference type="InterPro" id="IPR023850">
    <property type="entry name" value="MftB"/>
</dbReference>
<dbReference type="AlphaFoldDB" id="A0A101SVQ0"/>
<gene>
    <name evidence="1" type="ORF">AQJ64_24670</name>
</gene>
<sequence>MAGFDLDRAWAPHRQVSVRPEAFGALLYHFGTRRLTFLKDPRLAEVVLRLPDAPSARSACAAGGVPSGELDRFASALAALAGSGMLVERTPGGPTPGASERARA</sequence>
<comment type="caution">
    <text evidence="1">The sequence shown here is derived from an EMBL/GenBank/DDBJ whole genome shotgun (WGS) entry which is preliminary data.</text>
</comment>
<dbReference type="Pfam" id="PF26520">
    <property type="entry name" value="MftB_chaperone"/>
    <property type="match status" value="1"/>
</dbReference>
<organism evidence="1 2">
    <name type="scientific">Streptomyces griseoruber</name>
    <dbReference type="NCBI Taxonomy" id="1943"/>
    <lineage>
        <taxon>Bacteria</taxon>
        <taxon>Bacillati</taxon>
        <taxon>Actinomycetota</taxon>
        <taxon>Actinomycetes</taxon>
        <taxon>Kitasatosporales</taxon>
        <taxon>Streptomycetaceae</taxon>
        <taxon>Streptomyces</taxon>
    </lineage>
</organism>
<reference evidence="1 2" key="1">
    <citation type="submission" date="2015-10" db="EMBL/GenBank/DDBJ databases">
        <title>Draft genome sequence of Streptomyces griseoruber DSM 40281, type strain for the species Streptomyces griseoruber.</title>
        <authorList>
            <person name="Ruckert C."/>
            <person name="Winkler A."/>
            <person name="Kalinowski J."/>
            <person name="Kampfer P."/>
            <person name="Glaeser S."/>
        </authorList>
    </citation>
    <scope>NUCLEOTIDE SEQUENCE [LARGE SCALE GENOMIC DNA]</scope>
    <source>
        <strain evidence="1 2">DSM 40281</strain>
    </source>
</reference>
<dbReference type="OrthoDB" id="3784885at2"/>
<name>A0A101SVQ0_9ACTN</name>
<evidence type="ECO:0000313" key="1">
    <source>
        <dbReference type="EMBL" id="KUN80783.1"/>
    </source>
</evidence>
<dbReference type="EMBL" id="LMWW01000040">
    <property type="protein sequence ID" value="KUN80783.1"/>
    <property type="molecule type" value="Genomic_DNA"/>
</dbReference>
<protein>
    <submittedName>
        <fullName evidence="1">Mycofactocin system protein MftB</fullName>
    </submittedName>
</protein>
<accession>A0A101SVQ0</accession>
<proteinExistence type="predicted"/>
<dbReference type="RefSeq" id="WP_055637871.1">
    <property type="nucleotide sequence ID" value="NZ_JBIRTR010000011.1"/>
</dbReference>
<evidence type="ECO:0000313" key="2">
    <source>
        <dbReference type="Proteomes" id="UP000052982"/>
    </source>
</evidence>
<keyword evidence="2" id="KW-1185">Reference proteome</keyword>
<dbReference type="NCBIfam" id="TIGR03967">
    <property type="entry name" value="mycofact_MftB"/>
    <property type="match status" value="1"/>
</dbReference>
<dbReference type="Proteomes" id="UP000052982">
    <property type="component" value="Unassembled WGS sequence"/>
</dbReference>
<dbReference type="STRING" id="1943.AQJ64_24670"/>